<dbReference type="EMBL" id="CP002961">
    <property type="protein sequence ID" value="AFK03871.1"/>
    <property type="molecule type" value="Genomic_DNA"/>
</dbReference>
<proteinExistence type="predicted"/>
<accession>A0ABN4ARG1</accession>
<keyword evidence="2" id="KW-1185">Reference proteome</keyword>
<evidence type="ECO:0000313" key="1">
    <source>
        <dbReference type="EMBL" id="AFK03871.1"/>
    </source>
</evidence>
<gene>
    <name evidence="1" type="ordered locus">Emtol_2735</name>
</gene>
<name>A0ABN4ARG1_EMTOG</name>
<reference evidence="1 2" key="1">
    <citation type="submission" date="2011-07" db="EMBL/GenBank/DDBJ databases">
        <title>The complete genome of chromosome of Emticicia oligotrophica DSM 17448.</title>
        <authorList>
            <consortium name="US DOE Joint Genome Institute (JGI-PGF)"/>
            <person name="Lucas S."/>
            <person name="Han J."/>
            <person name="Lapidus A."/>
            <person name="Bruce D."/>
            <person name="Goodwin L."/>
            <person name="Pitluck S."/>
            <person name="Peters L."/>
            <person name="Kyrpides N."/>
            <person name="Mavromatis K."/>
            <person name="Ivanova N."/>
            <person name="Ovchinnikova G."/>
            <person name="Teshima H."/>
            <person name="Detter J.C."/>
            <person name="Tapia R."/>
            <person name="Han C."/>
            <person name="Land M."/>
            <person name="Hauser L."/>
            <person name="Markowitz V."/>
            <person name="Cheng J.-F."/>
            <person name="Hugenholtz P."/>
            <person name="Woyke T."/>
            <person name="Wu D."/>
            <person name="Tindall B."/>
            <person name="Pomrenke H."/>
            <person name="Brambilla E."/>
            <person name="Klenk H.-P."/>
            <person name="Eisen J.A."/>
        </authorList>
    </citation>
    <scope>NUCLEOTIDE SEQUENCE [LARGE SCALE GENOMIC DNA]</scope>
    <source>
        <strain evidence="1 2">DSM 17448</strain>
    </source>
</reference>
<evidence type="ECO:0008006" key="3">
    <source>
        <dbReference type="Google" id="ProtNLM"/>
    </source>
</evidence>
<protein>
    <recommendedName>
        <fullName evidence="3">GIY-YIG domain-containing protein</fullName>
    </recommendedName>
</protein>
<organism evidence="1 2">
    <name type="scientific">Emticicia oligotrophica (strain DSM 17448 / CIP 109782 / MTCC 6937 / GPTSA100-15)</name>
    <dbReference type="NCBI Taxonomy" id="929562"/>
    <lineage>
        <taxon>Bacteria</taxon>
        <taxon>Pseudomonadati</taxon>
        <taxon>Bacteroidota</taxon>
        <taxon>Cytophagia</taxon>
        <taxon>Cytophagales</taxon>
        <taxon>Leadbetterellaceae</taxon>
        <taxon>Emticicia</taxon>
    </lineage>
</organism>
<sequence length="41" mass="4971">MYENIFYSESIKVELMKYPVIWIKDVPLVLYIGRSNENLVY</sequence>
<dbReference type="Proteomes" id="UP000002875">
    <property type="component" value="Chromosome"/>
</dbReference>
<evidence type="ECO:0000313" key="2">
    <source>
        <dbReference type="Proteomes" id="UP000002875"/>
    </source>
</evidence>